<keyword evidence="1" id="KW-1133">Transmembrane helix</keyword>
<organism evidence="4 5">
    <name type="scientific">Pipistrellus nathusii</name>
    <name type="common">Nathusius' pipistrelle</name>
    <dbReference type="NCBI Taxonomy" id="59473"/>
    <lineage>
        <taxon>Eukaryota</taxon>
        <taxon>Metazoa</taxon>
        <taxon>Chordata</taxon>
        <taxon>Craniata</taxon>
        <taxon>Vertebrata</taxon>
        <taxon>Euteleostomi</taxon>
        <taxon>Mammalia</taxon>
        <taxon>Eutheria</taxon>
        <taxon>Laurasiatheria</taxon>
        <taxon>Chiroptera</taxon>
        <taxon>Yangochiroptera</taxon>
        <taxon>Vespertilionidae</taxon>
        <taxon>Pipistrellus</taxon>
    </lineage>
</organism>
<dbReference type="PANTHER" id="PTHR31463:SF5">
    <property type="entry name" value="MACROPHAGE-EXPRESSED GENE 1 PROTEIN"/>
    <property type="match status" value="1"/>
</dbReference>
<dbReference type="InterPro" id="IPR039707">
    <property type="entry name" value="MPEG1"/>
</dbReference>
<protein>
    <recommendedName>
        <fullName evidence="3">MACPF domain-containing protein</fullName>
    </recommendedName>
</protein>
<sequence>MKELTDHRLPGRSCPPAMALCLASLLVLLSAGQGSTGNQELSDIHGCKKALNVPALGALPGGGWDNLRNVELGLVLGRNYAQCRTTEDGEYLIPDQVRVMPRRESQVETRAELMDEWLSYTDAWAASINAEVSFLPSLNGKFSMDFQEVRKYSLEDETVTARVQLRHNVYSVEASEDPGFHPDFLQHLLILSDHLENNQTREAQYLAEMLVFKYGTHVLTRVEAGATLVQEDQIKRAFAGNEAGDRSNITLAASALFDGLINVGASASWQEQHQFIQNYVRSVVASKTRSHGGVPFYPGITMQTWQEGIRNRLVAISRSGLPLPALLEPEALPELPAPAVHRMAAAVRSAIYRYYAVNAHPGCLQREAPAFNPKANVDDGSCSGGGGRANYSFGGVFQECEAVSGKDADDLCQSYRTANPLTGNASCPASYEVSVLNSELKTSSKTHSVCHQQCETCWLFFSCCQPVCTFREERSVVRLAASWCAPAEASLPPAVGFLFGGLYSPNHPNPLTKGQACPSYFYPLTLFGDLRVCVSSDLEMGMAQAVPFGGFFSCQVGNPLAGLMKGQSAGLLQEVFYQDTPTAHPMKCPEGYSQHQAYLSDGCQILYCLRAGTIVDQEQEAIRLPPFLPRPLSLSNSSCSQRLSYLVDSSGQQVWVRQKGCGHWRQANIHDKSLPASLLNQAASGPSDGAIAGACLGTIVGVVAVALGISYAFRYYKKRVYGKKQGSILTQEQTGYGATETTEVPSSV</sequence>
<name>A0ABP0AFQ1_PIPNA</name>
<dbReference type="Pfam" id="PF01823">
    <property type="entry name" value="MACPF"/>
    <property type="match status" value="1"/>
</dbReference>
<keyword evidence="2" id="KW-0732">Signal</keyword>
<reference evidence="4" key="1">
    <citation type="submission" date="2023-12" db="EMBL/GenBank/DDBJ databases">
        <authorList>
            <person name="Brown T."/>
        </authorList>
    </citation>
    <scope>NUCLEOTIDE SEQUENCE</scope>
</reference>
<dbReference type="InterPro" id="IPR020864">
    <property type="entry name" value="MACPF"/>
</dbReference>
<dbReference type="SMART" id="SM00457">
    <property type="entry name" value="MACPF"/>
    <property type="match status" value="1"/>
</dbReference>
<evidence type="ECO:0000313" key="5">
    <source>
        <dbReference type="Proteomes" id="UP001314169"/>
    </source>
</evidence>
<evidence type="ECO:0000313" key="4">
    <source>
        <dbReference type="EMBL" id="CAK6449341.1"/>
    </source>
</evidence>
<dbReference type="PROSITE" id="PS51412">
    <property type="entry name" value="MACPF_2"/>
    <property type="match status" value="1"/>
</dbReference>
<feature type="chain" id="PRO_5046573932" description="MACPF domain-containing protein" evidence="2">
    <location>
        <begin position="35"/>
        <end position="748"/>
    </location>
</feature>
<proteinExistence type="predicted"/>
<gene>
    <name evidence="4" type="ORF">MPIPNATIZW_LOCUS17647</name>
</gene>
<feature type="transmembrane region" description="Helical" evidence="1">
    <location>
        <begin position="690"/>
        <end position="713"/>
    </location>
</feature>
<evidence type="ECO:0000256" key="1">
    <source>
        <dbReference type="SAM" id="Phobius"/>
    </source>
</evidence>
<keyword evidence="1" id="KW-0812">Transmembrane</keyword>
<dbReference type="Proteomes" id="UP001314169">
    <property type="component" value="Chromosome 9"/>
</dbReference>
<dbReference type="EMBL" id="OY882866">
    <property type="protein sequence ID" value="CAK6449341.1"/>
    <property type="molecule type" value="Genomic_DNA"/>
</dbReference>
<feature type="signal peptide" evidence="2">
    <location>
        <begin position="1"/>
        <end position="34"/>
    </location>
</feature>
<evidence type="ECO:0000256" key="2">
    <source>
        <dbReference type="SAM" id="SignalP"/>
    </source>
</evidence>
<keyword evidence="1" id="KW-0472">Membrane</keyword>
<keyword evidence="5" id="KW-1185">Reference proteome</keyword>
<accession>A0ABP0AFQ1</accession>
<feature type="domain" description="MACPF" evidence="3">
    <location>
        <begin position="43"/>
        <end position="358"/>
    </location>
</feature>
<evidence type="ECO:0000259" key="3">
    <source>
        <dbReference type="PROSITE" id="PS51412"/>
    </source>
</evidence>
<dbReference type="CDD" id="cd22579">
    <property type="entry name" value="MPEG1_P2"/>
    <property type="match status" value="1"/>
</dbReference>
<dbReference type="PANTHER" id="PTHR31463">
    <property type="entry name" value="MACROPHAGE-EXPRESSED GENE 1 PROTEIN"/>
    <property type="match status" value="1"/>
</dbReference>